<dbReference type="eggNOG" id="KOG2681">
    <property type="taxonomic scope" value="Eukaryota"/>
</dbReference>
<evidence type="ECO:0000256" key="1">
    <source>
        <dbReference type="SAM" id="MobiDB-lite"/>
    </source>
</evidence>
<dbReference type="GO" id="GO:0008832">
    <property type="term" value="F:dGTPase activity"/>
    <property type="evidence" value="ECO:0007669"/>
    <property type="project" value="TreeGrafter"/>
</dbReference>
<dbReference type="CDD" id="cd00077">
    <property type="entry name" value="HDc"/>
    <property type="match status" value="1"/>
</dbReference>
<dbReference type="Gene3D" id="3.30.70.2760">
    <property type="match status" value="1"/>
</dbReference>
<dbReference type="KEGG" id="cvr:CHLNCDRAFT_57981"/>
<dbReference type="GO" id="GO:0006203">
    <property type="term" value="P:dGTP catabolic process"/>
    <property type="evidence" value="ECO:0007669"/>
    <property type="project" value="TreeGrafter"/>
</dbReference>
<dbReference type="EMBL" id="GL433845">
    <property type="protein sequence ID" value="EFN55375.1"/>
    <property type="molecule type" value="Genomic_DNA"/>
</dbReference>
<gene>
    <name evidence="3" type="ORF">CHLNCDRAFT_57981</name>
</gene>
<dbReference type="InParanoid" id="E1ZFZ8"/>
<dbReference type="InterPro" id="IPR045509">
    <property type="entry name" value="HD_assoc_2"/>
</dbReference>
<dbReference type="Proteomes" id="UP000008141">
    <property type="component" value="Unassembled WGS sequence"/>
</dbReference>
<dbReference type="RefSeq" id="XP_005847477.1">
    <property type="nucleotide sequence ID" value="XM_005847415.1"/>
</dbReference>
<evidence type="ECO:0000259" key="2">
    <source>
        <dbReference type="Pfam" id="PF19276"/>
    </source>
</evidence>
<evidence type="ECO:0000313" key="4">
    <source>
        <dbReference type="Proteomes" id="UP000008141"/>
    </source>
</evidence>
<dbReference type="GeneID" id="17354731"/>
<dbReference type="OMA" id="HEDMSER"/>
<dbReference type="AlphaFoldDB" id="E1ZFZ8"/>
<organism evidence="4">
    <name type="scientific">Chlorella variabilis</name>
    <name type="common">Green alga</name>
    <dbReference type="NCBI Taxonomy" id="554065"/>
    <lineage>
        <taxon>Eukaryota</taxon>
        <taxon>Viridiplantae</taxon>
        <taxon>Chlorophyta</taxon>
        <taxon>core chlorophytes</taxon>
        <taxon>Trebouxiophyceae</taxon>
        <taxon>Chlorellales</taxon>
        <taxon>Chlorellaceae</taxon>
        <taxon>Chlorella clade</taxon>
        <taxon>Chlorella</taxon>
    </lineage>
</organism>
<sequence>MVRRRSAQAKVFRDNTVPGDYVKLSATAVAISDTPIFQRLRYLKQLGMAEFVFPGATHTRFFHSLGVAHRAKEFAQRLKSRQPELELSDADLLVLEIAGEARGAALPCSWAWDHSCTHAGMRVMAPRPAVPCCAVLRLRCSAGLCHDLGHGPFSHSFESELVPHLLPQGETWEHERMSCVLFDHICHTYHVDLSPDEQQRVKDLIVGSREEARADWTGREWQFDIVANKRNGLDVDKLDYLKRDNVACGFLTTADFSALYEAMKVIDGRVCFRTSVRSVVQAVYSARAQMHEFVYTHPVAKAVEYMVVDALRLVAGEIGIPEALHDPERYALLDDTILRTIERSTSQTSTMLAAQDLLRRLRVRDIYKHAGSADIPQDKVETYPKVKPEEILQCQDPASGVQLLPSDVRVHNLKIDYTQHNENPLKHVGFYVNEEDEECVPFAPGNPFAPSTFITRQVRIYLVRLCNSPEEKRQYNEAVKAAFAAWSRKVLQTEMLMSPQKSTLTASARKRQHPGSSQQGGTAPGSRPASAAGTATAPNGIVQAGSALDDDDQPVACSQSHEPAAKKLQF</sequence>
<name>E1ZFZ8_CHLVA</name>
<feature type="region of interest" description="Disordered" evidence="1">
    <location>
        <begin position="500"/>
        <end position="570"/>
    </location>
</feature>
<reference evidence="3 4" key="1">
    <citation type="journal article" date="2010" name="Plant Cell">
        <title>The Chlorella variabilis NC64A genome reveals adaptation to photosymbiosis, coevolution with viruses, and cryptic sex.</title>
        <authorList>
            <person name="Blanc G."/>
            <person name="Duncan G."/>
            <person name="Agarkova I."/>
            <person name="Borodovsky M."/>
            <person name="Gurnon J."/>
            <person name="Kuo A."/>
            <person name="Lindquist E."/>
            <person name="Lucas S."/>
            <person name="Pangilinan J."/>
            <person name="Polle J."/>
            <person name="Salamov A."/>
            <person name="Terry A."/>
            <person name="Yamada T."/>
            <person name="Dunigan D.D."/>
            <person name="Grigoriev I.V."/>
            <person name="Claverie J.M."/>
            <person name="Van Etten J.L."/>
        </authorList>
    </citation>
    <scope>NUCLEOTIDE SEQUENCE [LARGE SCALE GENOMIC DNA]</scope>
    <source>
        <strain evidence="3 4">NC64A</strain>
    </source>
</reference>
<dbReference type="PANTHER" id="PTHR11373:SF4">
    <property type="entry name" value="DEOXYNUCLEOSIDE TRIPHOSPHATE TRIPHOSPHOHYDROLASE SAMHD1"/>
    <property type="match status" value="1"/>
</dbReference>
<dbReference type="InterPro" id="IPR050135">
    <property type="entry name" value="dGTPase-like"/>
</dbReference>
<accession>E1ZFZ8</accession>
<dbReference type="PANTHER" id="PTHR11373">
    <property type="entry name" value="DEOXYNUCLEOSIDE TRIPHOSPHATE TRIPHOSPHOHYDROLASE"/>
    <property type="match status" value="1"/>
</dbReference>
<dbReference type="InterPro" id="IPR003607">
    <property type="entry name" value="HD/PDEase_dom"/>
</dbReference>
<protein>
    <recommendedName>
        <fullName evidence="2">HD-associated domain-containing protein</fullName>
    </recommendedName>
</protein>
<proteinExistence type="predicted"/>
<dbReference type="Gene3D" id="1.10.3210.10">
    <property type="entry name" value="Hypothetical protein af1432"/>
    <property type="match status" value="2"/>
</dbReference>
<keyword evidence="4" id="KW-1185">Reference proteome</keyword>
<dbReference type="SUPFAM" id="SSF109604">
    <property type="entry name" value="HD-domain/PDEase-like"/>
    <property type="match status" value="1"/>
</dbReference>
<dbReference type="Pfam" id="PF19276">
    <property type="entry name" value="HD_assoc_2"/>
    <property type="match status" value="1"/>
</dbReference>
<feature type="domain" description="HD-associated" evidence="2">
    <location>
        <begin position="255"/>
        <end position="379"/>
    </location>
</feature>
<evidence type="ECO:0000313" key="3">
    <source>
        <dbReference type="EMBL" id="EFN55375.1"/>
    </source>
</evidence>
<dbReference type="OrthoDB" id="9991235at2759"/>